<feature type="coiled-coil region" evidence="1">
    <location>
        <begin position="51"/>
        <end position="78"/>
    </location>
</feature>
<evidence type="ECO:0000256" key="2">
    <source>
        <dbReference type="SAM" id="SignalP"/>
    </source>
</evidence>
<keyword evidence="1" id="KW-0175">Coiled coil</keyword>
<comment type="caution">
    <text evidence="3">The sequence shown here is derived from an EMBL/GenBank/DDBJ whole genome shotgun (WGS) entry which is preliminary data.</text>
</comment>
<sequence length="150" mass="17189">MRKLLFFFIFALLVINTACSDKGIKKLDIEDITFGTLKIHVNGNLVKDIRLMENKNLLKKLEEEYNNAKFLSEEKENLEPILTNGDLEEKISGSYIIVDEKSSGNNFYIGYKGENTFKVIASGSNFKDGTYVYYIESKDLKNTIENHLSE</sequence>
<reference evidence="3 4" key="1">
    <citation type="submission" date="2016-11" db="EMBL/GenBank/DDBJ databases">
        <authorList>
            <person name="Jaros S."/>
            <person name="Januszkiewicz K."/>
            <person name="Wedrychowicz H."/>
        </authorList>
    </citation>
    <scope>NUCLEOTIDE SEQUENCE [LARGE SCALE GENOMIC DNA]</scope>
    <source>
        <strain evidence="3 4">Con a/3</strain>
    </source>
</reference>
<dbReference type="EMBL" id="MQMF01000002">
    <property type="protein sequence ID" value="OOE12518.1"/>
    <property type="molecule type" value="Genomic_DNA"/>
</dbReference>
<feature type="signal peptide" evidence="2">
    <location>
        <begin position="1"/>
        <end position="20"/>
    </location>
</feature>
<name>A0A1V3G7V6_9BACL</name>
<proteinExistence type="predicted"/>
<evidence type="ECO:0000256" key="1">
    <source>
        <dbReference type="SAM" id="Coils"/>
    </source>
</evidence>
<dbReference type="AlphaFoldDB" id="A0A1V3G7V6"/>
<evidence type="ECO:0008006" key="5">
    <source>
        <dbReference type="Google" id="ProtNLM"/>
    </source>
</evidence>
<dbReference type="Proteomes" id="UP000188597">
    <property type="component" value="Unassembled WGS sequence"/>
</dbReference>
<accession>A0A1V3G7V6</accession>
<organism evidence="3 4">
    <name type="scientific">Fictibacillus arsenicus</name>
    <dbReference type="NCBI Taxonomy" id="255247"/>
    <lineage>
        <taxon>Bacteria</taxon>
        <taxon>Bacillati</taxon>
        <taxon>Bacillota</taxon>
        <taxon>Bacilli</taxon>
        <taxon>Bacillales</taxon>
        <taxon>Fictibacillaceae</taxon>
        <taxon>Fictibacillus</taxon>
    </lineage>
</organism>
<dbReference type="OrthoDB" id="2973199at2"/>
<feature type="chain" id="PRO_5013342012" description="Lipoprotein" evidence="2">
    <location>
        <begin position="21"/>
        <end position="150"/>
    </location>
</feature>
<evidence type="ECO:0000313" key="4">
    <source>
        <dbReference type="Proteomes" id="UP000188597"/>
    </source>
</evidence>
<protein>
    <recommendedName>
        <fullName evidence="5">Lipoprotein</fullName>
    </recommendedName>
</protein>
<dbReference type="RefSeq" id="WP_077362449.1">
    <property type="nucleotide sequence ID" value="NZ_MQMF01000002.1"/>
</dbReference>
<gene>
    <name evidence="3" type="ORF">UN64_10575</name>
</gene>
<evidence type="ECO:0000313" key="3">
    <source>
        <dbReference type="EMBL" id="OOE12518.1"/>
    </source>
</evidence>
<keyword evidence="2" id="KW-0732">Signal</keyword>